<feature type="domain" description="Zinc finger DksA/TraR C4-type" evidence="6">
    <location>
        <begin position="90"/>
        <end position="117"/>
    </location>
</feature>
<keyword evidence="1" id="KW-0479">Metal-binding</keyword>
<evidence type="ECO:0000256" key="4">
    <source>
        <dbReference type="PROSITE-ProRule" id="PRU00510"/>
    </source>
</evidence>
<dbReference type="InterPro" id="IPR014240">
    <property type="entry name" value="YteA"/>
</dbReference>
<dbReference type="NCBIfam" id="TIGR02890">
    <property type="entry name" value="bacill_yteA"/>
    <property type="match status" value="1"/>
</dbReference>
<dbReference type="SUPFAM" id="SSF109635">
    <property type="entry name" value="DnaK suppressor protein DksA, alpha-hairpin domain"/>
    <property type="match status" value="1"/>
</dbReference>
<dbReference type="PROSITE" id="PS51128">
    <property type="entry name" value="ZF_DKSA_2"/>
    <property type="match status" value="1"/>
</dbReference>
<dbReference type="EMBL" id="LILC01000011">
    <property type="protein sequence ID" value="KOO46742.1"/>
    <property type="molecule type" value="Genomic_DNA"/>
</dbReference>
<evidence type="ECO:0000313" key="8">
    <source>
        <dbReference type="Proteomes" id="UP000037558"/>
    </source>
</evidence>
<keyword evidence="2" id="KW-0863">Zinc-finger</keyword>
<evidence type="ECO:0000256" key="3">
    <source>
        <dbReference type="ARBA" id="ARBA00022833"/>
    </source>
</evidence>
<protein>
    <recommendedName>
        <fullName evidence="6">Zinc finger DksA/TraR C4-type domain-containing protein</fullName>
    </recommendedName>
</protein>
<dbReference type="Gene3D" id="1.20.120.910">
    <property type="entry name" value="DksA, coiled-coil domain"/>
    <property type="match status" value="1"/>
</dbReference>
<dbReference type="PATRIC" id="fig|284581.3.peg.3520"/>
<dbReference type="AlphaFoldDB" id="A0A0M0L786"/>
<feature type="region of interest" description="Disordered" evidence="5">
    <location>
        <begin position="21"/>
        <end position="58"/>
    </location>
</feature>
<accession>A0A0M0L786</accession>
<comment type="caution">
    <text evidence="7">The sequence shown here is derived from an EMBL/GenBank/DDBJ whole genome shotgun (WGS) entry which is preliminary data.</text>
</comment>
<dbReference type="PANTHER" id="PTHR33823:SF4">
    <property type="entry name" value="GENERAL STRESS PROTEIN 16O"/>
    <property type="match status" value="1"/>
</dbReference>
<dbReference type="SUPFAM" id="SSF57716">
    <property type="entry name" value="Glucocorticoid receptor-like (DNA-binding domain)"/>
    <property type="match status" value="1"/>
</dbReference>
<dbReference type="PANTHER" id="PTHR33823">
    <property type="entry name" value="RNA POLYMERASE-BINDING TRANSCRIPTION FACTOR DKSA-RELATED"/>
    <property type="match status" value="1"/>
</dbReference>
<dbReference type="Pfam" id="PF01258">
    <property type="entry name" value="zf-dskA_traR"/>
    <property type="match status" value="1"/>
</dbReference>
<organism evidence="7 8">
    <name type="scientific">Priestia koreensis</name>
    <dbReference type="NCBI Taxonomy" id="284581"/>
    <lineage>
        <taxon>Bacteria</taxon>
        <taxon>Bacillati</taxon>
        <taxon>Bacillota</taxon>
        <taxon>Bacilli</taxon>
        <taxon>Bacillales</taxon>
        <taxon>Bacillaceae</taxon>
        <taxon>Priestia</taxon>
    </lineage>
</organism>
<feature type="zinc finger region" description="dksA C4-type" evidence="4">
    <location>
        <begin position="94"/>
        <end position="118"/>
    </location>
</feature>
<dbReference type="InterPro" id="IPR037187">
    <property type="entry name" value="DnaK_N"/>
</dbReference>
<evidence type="ECO:0000313" key="7">
    <source>
        <dbReference type="EMBL" id="KOO46742.1"/>
    </source>
</evidence>
<name>A0A0M0L786_9BACI</name>
<gene>
    <name evidence="7" type="ORF">AMD01_07370</name>
</gene>
<proteinExistence type="predicted"/>
<sequence>MLTKQQLSELKQSLVEMKHEIEGHDQQEKQFGLLRSDAHDSTGELSSYDNHPADTGTETFERGKDLALNELIHEQLEEINEALKAMDDHTYGKCRTCGKEISVERLEALPTALYCKEHSPEQSVSRDRPIEEASLRHPFGQYEFDEKFYEPYDSEDSWQDVARYGTSESPSDFVEDTENYSETYIEADEALNYVEDYESFAATDMYGNPLPLYPNKKHEMYEDMLDEEGTMTIFGDLPRDEKEPYIED</sequence>
<dbReference type="STRING" id="284581.AMD01_07370"/>
<reference evidence="8" key="1">
    <citation type="submission" date="2015-08" db="EMBL/GenBank/DDBJ databases">
        <title>Fjat-14210 dsm16467.</title>
        <authorList>
            <person name="Liu B."/>
            <person name="Wang J."/>
            <person name="Zhu Y."/>
            <person name="Liu G."/>
            <person name="Chen Q."/>
            <person name="Chen Z."/>
            <person name="Lan J."/>
            <person name="Che J."/>
            <person name="Ge C."/>
            <person name="Shi H."/>
            <person name="Pan Z."/>
            <person name="Liu X."/>
        </authorList>
    </citation>
    <scope>NUCLEOTIDE SEQUENCE [LARGE SCALE GENOMIC DNA]</scope>
    <source>
        <strain evidence="8">DSM 16467</strain>
    </source>
</reference>
<dbReference type="Proteomes" id="UP000037558">
    <property type="component" value="Unassembled WGS sequence"/>
</dbReference>
<evidence type="ECO:0000259" key="6">
    <source>
        <dbReference type="Pfam" id="PF01258"/>
    </source>
</evidence>
<evidence type="ECO:0000256" key="1">
    <source>
        <dbReference type="ARBA" id="ARBA00022723"/>
    </source>
</evidence>
<keyword evidence="8" id="KW-1185">Reference proteome</keyword>
<evidence type="ECO:0000256" key="5">
    <source>
        <dbReference type="SAM" id="MobiDB-lite"/>
    </source>
</evidence>
<dbReference type="GO" id="GO:0008270">
    <property type="term" value="F:zinc ion binding"/>
    <property type="evidence" value="ECO:0007669"/>
    <property type="project" value="UniProtKB-KW"/>
</dbReference>
<keyword evidence="3" id="KW-0862">Zinc</keyword>
<dbReference type="RefSeq" id="WP_053400747.1">
    <property type="nucleotide sequence ID" value="NZ_JAUKEN010000001.1"/>
</dbReference>
<dbReference type="InterPro" id="IPR000962">
    <property type="entry name" value="Znf_DskA_TraR"/>
</dbReference>
<evidence type="ECO:0000256" key="2">
    <source>
        <dbReference type="ARBA" id="ARBA00022771"/>
    </source>
</evidence>
<dbReference type="OrthoDB" id="9811543at2"/>